<dbReference type="EMBL" id="LAZR01000120">
    <property type="protein sequence ID" value="KKN89324.1"/>
    <property type="molecule type" value="Genomic_DNA"/>
</dbReference>
<dbReference type="InterPro" id="IPR011701">
    <property type="entry name" value="MFS"/>
</dbReference>
<sequence>MEKSKPTTKRYYHIIGLVMLVFFVISFITNILNSIIVDVKDSFDLSLISTGFLPFTFFIAYGIMSIPAGFLSEKYSEKSLLSISFLVMGLASLGFAIFPSYGVFSITLFTLGCCMAVLQVIINPMLRVAGGEEHFAFNSVLAQLVFGAASFLSPYLYKYLVNTEGNSNDALAETLRGWVPANLPWASLYIVFALIAFVLFIYVFLNKYPKFDKNEDEKAGDKSSYLDLLKNKWTILYFLGIFCYVGAEQGVGNWISQFLYQYHDLNPQTIGADTVSYFWAMLTVGCLLGLLLLKFFDSRKILISATAITILALIFSLTGSKEMALVGFPLIGFFISVMYSVIFSLALNSVKEHHGSLSGILCTGIAGGAVIPFIVGGLGELMTLKSGMFFLIIPLGFILSIGFWAKPLVNNKTISLKKDK</sequence>
<evidence type="ECO:0000256" key="2">
    <source>
        <dbReference type="ARBA" id="ARBA00022475"/>
    </source>
</evidence>
<feature type="transmembrane region" description="Helical" evidence="3">
    <location>
        <begin position="357"/>
        <end position="375"/>
    </location>
</feature>
<feature type="transmembrane region" description="Helical" evidence="3">
    <location>
        <begin position="104"/>
        <end position="123"/>
    </location>
</feature>
<comment type="caution">
    <text evidence="5">The sequence shown here is derived from an EMBL/GenBank/DDBJ whole genome shotgun (WGS) entry which is preliminary data.</text>
</comment>
<proteinExistence type="predicted"/>
<keyword evidence="2" id="KW-1003">Cell membrane</keyword>
<feature type="transmembrane region" description="Helical" evidence="3">
    <location>
        <begin position="52"/>
        <end position="72"/>
    </location>
</feature>
<feature type="transmembrane region" description="Helical" evidence="3">
    <location>
        <begin position="79"/>
        <end position="98"/>
    </location>
</feature>
<accession>A0A0F9UCF0</accession>
<comment type="subcellular location">
    <subcellularLocation>
        <location evidence="1">Cell inner membrane</location>
        <topology evidence="1">Multi-pass membrane protein</topology>
    </subcellularLocation>
</comment>
<feature type="transmembrane region" description="Helical" evidence="3">
    <location>
        <begin position="275"/>
        <end position="293"/>
    </location>
</feature>
<dbReference type="InterPro" id="IPR050375">
    <property type="entry name" value="MFS_TsgA-like"/>
</dbReference>
<feature type="transmembrane region" description="Helical" evidence="3">
    <location>
        <begin position="235"/>
        <end position="255"/>
    </location>
</feature>
<dbReference type="AlphaFoldDB" id="A0A0F9UCF0"/>
<feature type="transmembrane region" description="Helical" evidence="3">
    <location>
        <begin position="135"/>
        <end position="157"/>
    </location>
</feature>
<dbReference type="PANTHER" id="PTHR43702">
    <property type="entry name" value="L-FUCOSE-PROTON SYMPORTER"/>
    <property type="match status" value="1"/>
</dbReference>
<gene>
    <name evidence="5" type="ORF">LCGC14_0239810</name>
</gene>
<evidence type="ECO:0000256" key="1">
    <source>
        <dbReference type="ARBA" id="ARBA00004429"/>
    </source>
</evidence>
<protein>
    <recommendedName>
        <fullName evidence="4">Major facilitator superfamily (MFS) profile domain-containing protein</fullName>
    </recommendedName>
</protein>
<keyword evidence="3" id="KW-1133">Transmembrane helix</keyword>
<dbReference type="GO" id="GO:0005886">
    <property type="term" value="C:plasma membrane"/>
    <property type="evidence" value="ECO:0007669"/>
    <property type="project" value="UniProtKB-SubCell"/>
</dbReference>
<reference evidence="5" key="1">
    <citation type="journal article" date="2015" name="Nature">
        <title>Complex archaea that bridge the gap between prokaryotes and eukaryotes.</title>
        <authorList>
            <person name="Spang A."/>
            <person name="Saw J.H."/>
            <person name="Jorgensen S.L."/>
            <person name="Zaremba-Niedzwiedzka K."/>
            <person name="Martijn J."/>
            <person name="Lind A.E."/>
            <person name="van Eijk R."/>
            <person name="Schleper C."/>
            <person name="Guy L."/>
            <person name="Ettema T.J."/>
        </authorList>
    </citation>
    <scope>NUCLEOTIDE SEQUENCE</scope>
</reference>
<organism evidence="5">
    <name type="scientific">marine sediment metagenome</name>
    <dbReference type="NCBI Taxonomy" id="412755"/>
    <lineage>
        <taxon>unclassified sequences</taxon>
        <taxon>metagenomes</taxon>
        <taxon>ecological metagenomes</taxon>
    </lineage>
</organism>
<feature type="domain" description="Major facilitator superfamily (MFS) profile" evidence="4">
    <location>
        <begin position="14"/>
        <end position="412"/>
    </location>
</feature>
<keyword evidence="3" id="KW-0812">Transmembrane</keyword>
<dbReference type="PANTHER" id="PTHR43702:SF12">
    <property type="entry name" value="N-ACETYL GLUCOSAMINE TRANSPORTER NAGP"/>
    <property type="match status" value="1"/>
</dbReference>
<feature type="transmembrane region" description="Helical" evidence="3">
    <location>
        <begin position="387"/>
        <end position="405"/>
    </location>
</feature>
<dbReference type="Gene3D" id="1.20.1250.20">
    <property type="entry name" value="MFS general substrate transporter like domains"/>
    <property type="match status" value="2"/>
</dbReference>
<dbReference type="GO" id="GO:0022857">
    <property type="term" value="F:transmembrane transporter activity"/>
    <property type="evidence" value="ECO:0007669"/>
    <property type="project" value="InterPro"/>
</dbReference>
<feature type="transmembrane region" description="Helical" evidence="3">
    <location>
        <begin position="12"/>
        <end position="32"/>
    </location>
</feature>
<dbReference type="InterPro" id="IPR036259">
    <property type="entry name" value="MFS_trans_sf"/>
</dbReference>
<feature type="transmembrane region" description="Helical" evidence="3">
    <location>
        <begin position="324"/>
        <end position="345"/>
    </location>
</feature>
<evidence type="ECO:0000256" key="3">
    <source>
        <dbReference type="SAM" id="Phobius"/>
    </source>
</evidence>
<feature type="transmembrane region" description="Helical" evidence="3">
    <location>
        <begin position="185"/>
        <end position="205"/>
    </location>
</feature>
<feature type="transmembrane region" description="Helical" evidence="3">
    <location>
        <begin position="300"/>
        <end position="318"/>
    </location>
</feature>
<keyword evidence="3" id="KW-0472">Membrane</keyword>
<evidence type="ECO:0000259" key="4">
    <source>
        <dbReference type="PROSITE" id="PS50850"/>
    </source>
</evidence>
<dbReference type="SUPFAM" id="SSF103473">
    <property type="entry name" value="MFS general substrate transporter"/>
    <property type="match status" value="1"/>
</dbReference>
<dbReference type="Pfam" id="PF07690">
    <property type="entry name" value="MFS_1"/>
    <property type="match status" value="1"/>
</dbReference>
<dbReference type="PROSITE" id="PS50850">
    <property type="entry name" value="MFS"/>
    <property type="match status" value="1"/>
</dbReference>
<name>A0A0F9UCF0_9ZZZZ</name>
<evidence type="ECO:0000313" key="5">
    <source>
        <dbReference type="EMBL" id="KKN89324.1"/>
    </source>
</evidence>
<dbReference type="InterPro" id="IPR020846">
    <property type="entry name" value="MFS_dom"/>
</dbReference>